<evidence type="ECO:0000313" key="2">
    <source>
        <dbReference type="EMBL" id="EGK71924.1"/>
    </source>
</evidence>
<dbReference type="AlphaFoldDB" id="F5RBQ7"/>
<feature type="compositionally biased region" description="Basic and acidic residues" evidence="1">
    <location>
        <begin position="130"/>
        <end position="142"/>
    </location>
</feature>
<organism evidence="2 3">
    <name type="scientific">Methyloversatilis universalis (strain ATCC BAA-1314 / DSM 25237 / JCM 13912 / CCUG 52030 / FAM5)</name>
    <dbReference type="NCBI Taxonomy" id="1000565"/>
    <lineage>
        <taxon>Bacteria</taxon>
        <taxon>Pseudomonadati</taxon>
        <taxon>Pseudomonadota</taxon>
        <taxon>Betaproteobacteria</taxon>
        <taxon>Nitrosomonadales</taxon>
        <taxon>Sterolibacteriaceae</taxon>
        <taxon>Methyloversatilis</taxon>
    </lineage>
</organism>
<reference evidence="2 3" key="1">
    <citation type="journal article" date="2011" name="J. Bacteriol.">
        <title>Genome sequence of Methyloversatilis universalis FAM5T, a methylotrophic representative of the order Rhodocyclales.</title>
        <authorList>
            <person name="Kittichotirat W."/>
            <person name="Good N.M."/>
            <person name="Hall R."/>
            <person name="Bringel F."/>
            <person name="Lajus A."/>
            <person name="Medigue C."/>
            <person name="Smalley N.E."/>
            <person name="Beck D."/>
            <person name="Bumgarner R."/>
            <person name="Vuilleumier S."/>
            <person name="Kalyuzhnaya M.G."/>
        </authorList>
    </citation>
    <scope>NUCLEOTIDE SEQUENCE [LARGE SCALE GENOMIC DNA]</scope>
    <source>
        <strain evidence="3">ATCC BAA-1314 / JCM 13912 / FAM5</strain>
    </source>
</reference>
<feature type="compositionally biased region" description="Polar residues" evidence="1">
    <location>
        <begin position="143"/>
        <end position="159"/>
    </location>
</feature>
<keyword evidence="3" id="KW-1185">Reference proteome</keyword>
<dbReference type="EMBL" id="AFHG01000044">
    <property type="protein sequence ID" value="EGK71924.1"/>
    <property type="molecule type" value="Genomic_DNA"/>
</dbReference>
<dbReference type="Proteomes" id="UP000005019">
    <property type="component" value="Unassembled WGS sequence"/>
</dbReference>
<dbReference type="STRING" id="1000565.METUNv1_01702"/>
<dbReference type="OrthoDB" id="5526813at2"/>
<feature type="compositionally biased region" description="Polar residues" evidence="1">
    <location>
        <begin position="116"/>
        <end position="129"/>
    </location>
</feature>
<dbReference type="Pfam" id="PF07120">
    <property type="entry name" value="DUF1376"/>
    <property type="match status" value="1"/>
</dbReference>
<feature type="region of interest" description="Disordered" evidence="1">
    <location>
        <begin position="91"/>
        <end position="169"/>
    </location>
</feature>
<protein>
    <recommendedName>
        <fullName evidence="4">DUF1376 domain-containing protein</fullName>
    </recommendedName>
</protein>
<feature type="region of interest" description="Disordered" evidence="1">
    <location>
        <begin position="247"/>
        <end position="304"/>
    </location>
</feature>
<comment type="caution">
    <text evidence="2">The sequence shown here is derived from an EMBL/GenBank/DDBJ whole genome shotgun (WGS) entry which is preliminary data.</text>
</comment>
<gene>
    <name evidence="2" type="ORF">METUNv1_01702</name>
</gene>
<dbReference type="eggNOG" id="COG3756">
    <property type="taxonomic scope" value="Bacteria"/>
</dbReference>
<sequence length="304" mass="33500">MNYYERHIGDYVRDTAHLTMLEHGAYTLLMDRYYATEAGIPADQAHRLARARTREEKAAVDAVLLEFFTRTDGIWTKRRIEQEIEKAQAKINAAKENGRKGGRPKRVKKTDEGETQQKPSGLSAGSENETQQKAHQAPDTRHQSTTSLQQAASETQPETGQAVAAAAAPPDAVTERALQLVLLLRNRGAALQTGDPRVRSWAERGVTDAQALQALEIAQQRRHDAADPRPINAGYLDVFLPEVIAAPAGRSPPRDGPMTREESRRIAAGSRLSDFREACAAEQRGQHDDHDSRTIDGSATRLLG</sequence>
<accession>F5RBQ7</accession>
<dbReference type="RefSeq" id="WP_008060729.1">
    <property type="nucleotide sequence ID" value="NZ_AFHG01000044.1"/>
</dbReference>
<proteinExistence type="predicted"/>
<feature type="compositionally biased region" description="Basic and acidic residues" evidence="1">
    <location>
        <begin position="273"/>
        <end position="294"/>
    </location>
</feature>
<name>F5RBQ7_METUF</name>
<dbReference type="InterPro" id="IPR010781">
    <property type="entry name" value="DUF1376"/>
</dbReference>
<evidence type="ECO:0000256" key="1">
    <source>
        <dbReference type="SAM" id="MobiDB-lite"/>
    </source>
</evidence>
<evidence type="ECO:0008006" key="4">
    <source>
        <dbReference type="Google" id="ProtNLM"/>
    </source>
</evidence>
<evidence type="ECO:0000313" key="3">
    <source>
        <dbReference type="Proteomes" id="UP000005019"/>
    </source>
</evidence>